<dbReference type="InterPro" id="IPR013249">
    <property type="entry name" value="RNA_pol_sigma70_r4_t2"/>
</dbReference>
<feature type="domain" description="RNA polymerase sigma factor 70 region 4 type 2" evidence="1">
    <location>
        <begin position="16"/>
        <end position="62"/>
    </location>
</feature>
<reference evidence="3" key="1">
    <citation type="journal article" date="2021" name="ISME J.">
        <title>Evolutionary origin and ecological implication of a unique nif island in free-living Bradyrhizobium lineages.</title>
        <authorList>
            <person name="Tao J."/>
        </authorList>
    </citation>
    <scope>NUCLEOTIDE SEQUENCE [LARGE SCALE GENOMIC DNA]</scope>
    <source>
        <strain evidence="3">SZCCT0434</strain>
    </source>
</reference>
<organism evidence="2 3">
    <name type="scientific">Bradyrhizobium jicamae</name>
    <dbReference type="NCBI Taxonomy" id="280332"/>
    <lineage>
        <taxon>Bacteria</taxon>
        <taxon>Pseudomonadati</taxon>
        <taxon>Pseudomonadota</taxon>
        <taxon>Alphaproteobacteria</taxon>
        <taxon>Hyphomicrobiales</taxon>
        <taxon>Nitrobacteraceae</taxon>
        <taxon>Bradyrhizobium</taxon>
    </lineage>
</organism>
<dbReference type="SUPFAM" id="SSF88659">
    <property type="entry name" value="Sigma3 and sigma4 domains of RNA polymerase sigma factors"/>
    <property type="match status" value="1"/>
</dbReference>
<evidence type="ECO:0000259" key="1">
    <source>
        <dbReference type="Pfam" id="PF08281"/>
    </source>
</evidence>
<evidence type="ECO:0000313" key="2">
    <source>
        <dbReference type="EMBL" id="MBR0797959.1"/>
    </source>
</evidence>
<name>A0ABS5FMC9_9BRAD</name>
<protein>
    <submittedName>
        <fullName evidence="2">Sigma-70 region 4 domain-containing protein</fullName>
    </submittedName>
</protein>
<dbReference type="Pfam" id="PF08281">
    <property type="entry name" value="Sigma70_r4_2"/>
    <property type="match status" value="1"/>
</dbReference>
<accession>A0ABS5FMC9</accession>
<dbReference type="EMBL" id="JAFCJH010000022">
    <property type="protein sequence ID" value="MBR0797959.1"/>
    <property type="molecule type" value="Genomic_DNA"/>
</dbReference>
<dbReference type="InterPro" id="IPR013324">
    <property type="entry name" value="RNA_pol_sigma_r3/r4-like"/>
</dbReference>
<dbReference type="Proteomes" id="UP001315278">
    <property type="component" value="Unassembled WGS sequence"/>
</dbReference>
<comment type="caution">
    <text evidence="2">The sequence shown here is derived from an EMBL/GenBank/DDBJ whole genome shotgun (WGS) entry which is preliminary data.</text>
</comment>
<proteinExistence type="predicted"/>
<gene>
    <name evidence="2" type="ORF">JQ615_21450</name>
</gene>
<evidence type="ECO:0000313" key="3">
    <source>
        <dbReference type="Proteomes" id="UP001315278"/>
    </source>
</evidence>
<dbReference type="RefSeq" id="WP_212493507.1">
    <property type="nucleotide sequence ID" value="NZ_JAFCJH010000022.1"/>
</dbReference>
<dbReference type="InterPro" id="IPR036388">
    <property type="entry name" value="WH-like_DNA-bd_sf"/>
</dbReference>
<keyword evidence="3" id="KW-1185">Reference proteome</keyword>
<dbReference type="Gene3D" id="1.10.10.10">
    <property type="entry name" value="Winged helix-like DNA-binding domain superfamily/Winged helix DNA-binding domain"/>
    <property type="match status" value="1"/>
</dbReference>
<sequence>MTRVADTTRDFTDAELDAVSARQRRLLTTFVNEHCTYEHLAKTFDLPLGTVKSQISRARRKIARLREGRAPDRTR</sequence>